<sequence>MINVQLSPGDPVFYLHHGYLDRVWWDWQSRDLSTRLVEVAGNNTPSGNGFFPPDGFNFTGPPPFGGGNGTGLPPFFGGGGGGGGGPGINFTTPQPNQALEDYFYDGGNLTTLNHTLWSAGIMQNVTIADVMNGEDGFVCADYQL</sequence>
<proteinExistence type="predicted"/>
<protein>
    <submittedName>
        <fullName evidence="1">Uncharacterized protein</fullName>
    </submittedName>
</protein>
<comment type="caution">
    <text evidence="1">The sequence shown here is derived from an EMBL/GenBank/DDBJ whole genome shotgun (WGS) entry which is preliminary data.</text>
</comment>
<accession>A0ACC2IRN5</accession>
<reference evidence="1" key="1">
    <citation type="submission" date="2022-11" db="EMBL/GenBank/DDBJ databases">
        <title>Genome Sequence of Nemania bipapillata.</title>
        <authorList>
            <person name="Buettner E."/>
        </authorList>
    </citation>
    <scope>NUCLEOTIDE SEQUENCE</scope>
    <source>
        <strain evidence="1">CP14</strain>
    </source>
</reference>
<dbReference type="Proteomes" id="UP001153334">
    <property type="component" value="Unassembled WGS sequence"/>
</dbReference>
<dbReference type="EMBL" id="JAPESX010001063">
    <property type="protein sequence ID" value="KAJ8117803.1"/>
    <property type="molecule type" value="Genomic_DNA"/>
</dbReference>
<organism evidence="1 2">
    <name type="scientific">Nemania bipapillata</name>
    <dbReference type="NCBI Taxonomy" id="110536"/>
    <lineage>
        <taxon>Eukaryota</taxon>
        <taxon>Fungi</taxon>
        <taxon>Dikarya</taxon>
        <taxon>Ascomycota</taxon>
        <taxon>Pezizomycotina</taxon>
        <taxon>Sordariomycetes</taxon>
        <taxon>Xylariomycetidae</taxon>
        <taxon>Xylariales</taxon>
        <taxon>Xylariaceae</taxon>
        <taxon>Nemania</taxon>
    </lineage>
</organism>
<name>A0ACC2IRN5_9PEZI</name>
<keyword evidence="2" id="KW-1185">Reference proteome</keyword>
<gene>
    <name evidence="1" type="ORF">ONZ43_g4119</name>
</gene>
<evidence type="ECO:0000313" key="2">
    <source>
        <dbReference type="Proteomes" id="UP001153334"/>
    </source>
</evidence>
<evidence type="ECO:0000313" key="1">
    <source>
        <dbReference type="EMBL" id="KAJ8117803.1"/>
    </source>
</evidence>